<dbReference type="Pfam" id="PF16357">
    <property type="entry name" value="PepSY_TM_like_2"/>
    <property type="match status" value="1"/>
</dbReference>
<keyword evidence="1" id="KW-1133">Transmembrane helix</keyword>
<dbReference type="KEGG" id="mdn:JT25_001840"/>
<feature type="transmembrane region" description="Helical" evidence="1">
    <location>
        <begin position="213"/>
        <end position="235"/>
    </location>
</feature>
<proteinExistence type="predicted"/>
<dbReference type="OrthoDB" id="5567618at2"/>
<dbReference type="Proteomes" id="UP000030512">
    <property type="component" value="Chromosome"/>
</dbReference>
<dbReference type="RefSeq" id="WP_036272151.1">
    <property type="nucleotide sequence ID" value="NZ_CP014476.1"/>
</dbReference>
<evidence type="ECO:0000256" key="1">
    <source>
        <dbReference type="SAM" id="Phobius"/>
    </source>
</evidence>
<name>A0A140E4B3_9GAMM</name>
<dbReference type="STRING" id="1538553.JT25_001840"/>
<organism evidence="2 3">
    <name type="scientific">Methylomonas denitrificans</name>
    <dbReference type="NCBI Taxonomy" id="1538553"/>
    <lineage>
        <taxon>Bacteria</taxon>
        <taxon>Pseudomonadati</taxon>
        <taxon>Pseudomonadota</taxon>
        <taxon>Gammaproteobacteria</taxon>
        <taxon>Methylococcales</taxon>
        <taxon>Methylococcaceae</taxon>
        <taxon>Methylomonas</taxon>
    </lineage>
</organism>
<protein>
    <submittedName>
        <fullName evidence="2">Peptidase</fullName>
    </submittedName>
</protein>
<keyword evidence="3" id="KW-1185">Reference proteome</keyword>
<sequence>MNTATEQLLPPANRPHKKTNGGYLFLPKSLSRGAFLKWLRRTHAWFGLWGAALGLLFGFTGILMNHRDVLKIPIGRMEQKEIQLALPEPRPADPKAMAAWLSQTLGVDTSNAKIRKEPGKTVTWNNQAVQQPASWQINVRNPQKMLSADYWEGNAFVTVKQGEANLLNTLNNLHKGTGMGVGWILLVDTLAGGLLLLSLTGTLLWTRLHGNRIAAAGLGLGSMSLAVFFAMQAIAG</sequence>
<feature type="transmembrane region" description="Helical" evidence="1">
    <location>
        <begin position="44"/>
        <end position="64"/>
    </location>
</feature>
<accession>A0A140E4B3</accession>
<dbReference type="PANTHER" id="PTHR40115:SF1">
    <property type="entry name" value="INNER MEMBRANE PROTEIN WITH PEPSY TM HELIX"/>
    <property type="match status" value="1"/>
</dbReference>
<keyword evidence="1" id="KW-0472">Membrane</keyword>
<dbReference type="AlphaFoldDB" id="A0A140E4B3"/>
<reference evidence="2 3" key="1">
    <citation type="journal article" date="2015" name="Environ. Microbiol.">
        <title>Methane oxidation coupled to nitrate reduction under hypoxia by the Gammaproteobacterium Methylomonas denitrificans, sp. nov. type strain FJG1.</title>
        <authorList>
            <person name="Kits K.D."/>
            <person name="Klotz M.G."/>
            <person name="Stein L.Y."/>
        </authorList>
    </citation>
    <scope>NUCLEOTIDE SEQUENCE [LARGE SCALE GENOMIC DNA]</scope>
    <source>
        <strain evidence="2 3">FJG1</strain>
    </source>
</reference>
<dbReference type="InterPro" id="IPR032307">
    <property type="entry name" value="PepSY_TM-like_2"/>
</dbReference>
<feature type="transmembrane region" description="Helical" evidence="1">
    <location>
        <begin position="181"/>
        <end position="206"/>
    </location>
</feature>
<dbReference type="PANTHER" id="PTHR40115">
    <property type="entry name" value="INNER MEMBRANE PROTEIN WITH PEPSY TM HELIX"/>
    <property type="match status" value="1"/>
</dbReference>
<evidence type="ECO:0000313" key="3">
    <source>
        <dbReference type="Proteomes" id="UP000030512"/>
    </source>
</evidence>
<gene>
    <name evidence="2" type="ORF">JT25_001840</name>
</gene>
<keyword evidence="1" id="KW-0812">Transmembrane</keyword>
<evidence type="ECO:0000313" key="2">
    <source>
        <dbReference type="EMBL" id="AMK75237.1"/>
    </source>
</evidence>
<dbReference type="EMBL" id="CP014476">
    <property type="protein sequence ID" value="AMK75237.1"/>
    <property type="molecule type" value="Genomic_DNA"/>
</dbReference>